<keyword evidence="2" id="KW-0479">Metal-binding</keyword>
<dbReference type="GO" id="GO:0006511">
    <property type="term" value="P:ubiquitin-dependent protein catabolic process"/>
    <property type="evidence" value="ECO:0007669"/>
    <property type="project" value="InterPro"/>
</dbReference>
<dbReference type="PIRSF" id="PIRSF010052">
    <property type="entry name" value="Polyub_prc_Npl4"/>
    <property type="match status" value="1"/>
</dbReference>
<reference evidence="8" key="1">
    <citation type="submission" date="2012-04" db="EMBL/GenBank/DDBJ databases">
        <title>The Genome Sequence of Loa loa.</title>
        <authorList>
            <consortium name="The Broad Institute Genome Sequencing Platform"/>
            <consortium name="Broad Institute Genome Sequencing Center for Infectious Disease"/>
            <person name="Nutman T.B."/>
            <person name="Fink D.L."/>
            <person name="Russ C."/>
            <person name="Young S."/>
            <person name="Zeng Q."/>
            <person name="Gargeya S."/>
            <person name="Alvarado L."/>
            <person name="Berlin A."/>
            <person name="Chapman S.B."/>
            <person name="Chen Z."/>
            <person name="Freedman E."/>
            <person name="Gellesch M."/>
            <person name="Goldberg J."/>
            <person name="Griggs A."/>
            <person name="Gujja S."/>
            <person name="Heilman E.R."/>
            <person name="Heiman D."/>
            <person name="Howarth C."/>
            <person name="Mehta T."/>
            <person name="Neiman D."/>
            <person name="Pearson M."/>
            <person name="Roberts A."/>
            <person name="Saif S."/>
            <person name="Shea T."/>
            <person name="Shenoy N."/>
            <person name="Sisk P."/>
            <person name="Stolte C."/>
            <person name="Sykes S."/>
            <person name="White J."/>
            <person name="Yandava C."/>
            <person name="Haas B."/>
            <person name="Henn M.R."/>
            <person name="Nusbaum C."/>
            <person name="Birren B."/>
        </authorList>
    </citation>
    <scope>NUCLEOTIDE SEQUENCE [LARGE SCALE GENOMIC DNA]</scope>
</reference>
<sequence>MLVPCGCPSCPIIAQTIVEISDLVTSVECRGVLVTTEGSTESMVFEASLVEKVDEVDNYLAKQDGMIIRERDPRMCHHGTRQKCTHCLPLDPYDEDYLKKKDIKHMSFHAYVRKMTAGHGKGTQLKKPLENIICSLKPNCPGHKPYPQGICSKCRPPMVTLNRQRFRHVDNISIENEEVVNRFLAFWRKTGHQRMGYMIGRYEPFQEIPLGIKATVAAIYEPPQSCSADSVCLEADPQEKMVDELCSYLNLKRVGWIFTDLWSADSSKGTVCCTRHKDSFFLTAQECITAGWLQNKYPNITTFCTDGYFGSKFTTVVASGNEWNQIDFSGYQVSNQCASLVEANLLCPTSHPELAYLREVPLTPSQYITDVYYMEKNEYGVETRKNGRPMPVEYLLVDVPAGMPKEPHATFNISKKCNFPTENRVLIGELQDSKAVGRYISEFSQNQFIELATNFHFLLFLLNNDIVKFSKEEIKSLCDIVQQQDRDKAMEWASGNTNWATLSALCLHSVQESSTTESSNKWSCKHCTFENLVGRTDCSMCGLPRSET</sequence>
<dbReference type="PROSITE" id="PS01358">
    <property type="entry name" value="ZF_RANBP2_1"/>
    <property type="match status" value="1"/>
</dbReference>
<dbReference type="PANTHER" id="PTHR12710">
    <property type="entry name" value="NUCLEAR PROTEIN LOCALIZATION 4"/>
    <property type="match status" value="1"/>
</dbReference>
<gene>
    <name evidence="8" type="ORF">LOAG_01260</name>
</gene>
<organism evidence="8">
    <name type="scientific">Loa loa</name>
    <name type="common">Eye worm</name>
    <name type="synonym">Filaria loa</name>
    <dbReference type="NCBI Taxonomy" id="7209"/>
    <lineage>
        <taxon>Eukaryota</taxon>
        <taxon>Metazoa</taxon>
        <taxon>Ecdysozoa</taxon>
        <taxon>Nematoda</taxon>
        <taxon>Chromadorea</taxon>
        <taxon>Rhabditida</taxon>
        <taxon>Spirurina</taxon>
        <taxon>Spiruromorpha</taxon>
        <taxon>Filarioidea</taxon>
        <taxon>Onchocercidae</taxon>
        <taxon>Loa</taxon>
    </lineage>
</organism>
<evidence type="ECO:0000313" key="8">
    <source>
        <dbReference type="EMBL" id="EFO27216.2"/>
    </source>
</evidence>
<feature type="domain" description="RanBP2-type" evidence="6">
    <location>
        <begin position="518"/>
        <end position="547"/>
    </location>
</feature>
<evidence type="ECO:0000259" key="6">
    <source>
        <dbReference type="PROSITE" id="PS50199"/>
    </source>
</evidence>
<feature type="domain" description="MPN" evidence="7">
    <location>
        <begin position="172"/>
        <end position="309"/>
    </location>
</feature>
<dbReference type="Gene3D" id="2.30.30.380">
    <property type="entry name" value="Zn-finger domain of Sec23/24"/>
    <property type="match status" value="1"/>
</dbReference>
<evidence type="ECO:0000256" key="1">
    <source>
        <dbReference type="ARBA" id="ARBA00011025"/>
    </source>
</evidence>
<dbReference type="PROSITE" id="PS50199">
    <property type="entry name" value="ZF_RANBP2_2"/>
    <property type="match status" value="1"/>
</dbReference>
<dbReference type="GO" id="GO:0043130">
    <property type="term" value="F:ubiquitin binding"/>
    <property type="evidence" value="ECO:0007669"/>
    <property type="project" value="TreeGrafter"/>
</dbReference>
<dbReference type="PANTHER" id="PTHR12710:SF0">
    <property type="entry name" value="NUCLEAR PROTEIN LOCALIZATION PROTEIN 4 HOMOLOG"/>
    <property type="match status" value="1"/>
</dbReference>
<dbReference type="InterPro" id="IPR016563">
    <property type="entry name" value="Npl4"/>
</dbReference>
<comment type="similarity">
    <text evidence="1">Belongs to the NPL4 family.</text>
</comment>
<dbReference type="EMBL" id="JH712094">
    <property type="protein sequence ID" value="EFO27216.2"/>
    <property type="molecule type" value="Genomic_DNA"/>
</dbReference>
<evidence type="ECO:0000259" key="7">
    <source>
        <dbReference type="PROSITE" id="PS50249"/>
    </source>
</evidence>
<evidence type="ECO:0000256" key="5">
    <source>
        <dbReference type="PROSITE-ProRule" id="PRU00322"/>
    </source>
</evidence>
<dbReference type="CTD" id="9938641"/>
<dbReference type="RefSeq" id="XP_020303877.1">
    <property type="nucleotide sequence ID" value="XM_020445684.1"/>
</dbReference>
<keyword evidence="3 5" id="KW-0863">Zinc-finger</keyword>
<dbReference type="InterPro" id="IPR037518">
    <property type="entry name" value="MPN"/>
</dbReference>
<dbReference type="InterPro" id="IPR007717">
    <property type="entry name" value="NPL4_C"/>
</dbReference>
<dbReference type="CDD" id="cd08061">
    <property type="entry name" value="MPN_NPL4"/>
    <property type="match status" value="1"/>
</dbReference>
<dbReference type="Pfam" id="PF05021">
    <property type="entry name" value="NPL4"/>
    <property type="match status" value="1"/>
</dbReference>
<dbReference type="GeneID" id="9938641"/>
<dbReference type="InParanoid" id="A0A1S0U9H5"/>
<keyword evidence="4" id="KW-0862">Zinc</keyword>
<evidence type="ECO:0000256" key="4">
    <source>
        <dbReference type="ARBA" id="ARBA00022833"/>
    </source>
</evidence>
<protein>
    <submittedName>
        <fullName evidence="8">NPL4 family protein</fullName>
    </submittedName>
</protein>
<dbReference type="FunCoup" id="A0A1S0U9H5">
    <property type="interactions" value="2685"/>
</dbReference>
<evidence type="ECO:0000256" key="2">
    <source>
        <dbReference type="ARBA" id="ARBA00022723"/>
    </source>
</evidence>
<dbReference type="AlphaFoldDB" id="A0A1S0U9H5"/>
<dbReference type="GO" id="GO:0005634">
    <property type="term" value="C:nucleus"/>
    <property type="evidence" value="ECO:0007669"/>
    <property type="project" value="TreeGrafter"/>
</dbReference>
<dbReference type="OMA" id="KWSRTGR"/>
<dbReference type="InterPro" id="IPR001876">
    <property type="entry name" value="Znf_RanBP2"/>
</dbReference>
<proteinExistence type="inferred from homology"/>
<name>A0A1S0U9H5_LOALO</name>
<dbReference type="GO" id="GO:0008270">
    <property type="term" value="F:zinc ion binding"/>
    <property type="evidence" value="ECO:0007669"/>
    <property type="project" value="UniProtKB-KW"/>
</dbReference>
<dbReference type="KEGG" id="loa:LOAG_01260"/>
<dbReference type="InterPro" id="IPR007716">
    <property type="entry name" value="NPL4_Zn-bd_put"/>
</dbReference>
<accession>A0A1S0U9H5</accession>
<dbReference type="GO" id="GO:0031625">
    <property type="term" value="F:ubiquitin protein ligase binding"/>
    <property type="evidence" value="ECO:0007669"/>
    <property type="project" value="TreeGrafter"/>
</dbReference>
<evidence type="ECO:0000256" key="3">
    <source>
        <dbReference type="ARBA" id="ARBA00022771"/>
    </source>
</evidence>
<dbReference type="SUPFAM" id="SSF90209">
    <property type="entry name" value="Ran binding protein zinc finger-like"/>
    <property type="match status" value="1"/>
</dbReference>
<dbReference type="PROSITE" id="PS50249">
    <property type="entry name" value="MPN"/>
    <property type="match status" value="1"/>
</dbReference>
<dbReference type="SMART" id="SM00547">
    <property type="entry name" value="ZnF_RBZ"/>
    <property type="match status" value="1"/>
</dbReference>
<dbReference type="InterPro" id="IPR036443">
    <property type="entry name" value="Znf_RanBP2_sf"/>
</dbReference>
<dbReference type="OrthoDB" id="10251089at2759"/>
<dbReference type="Pfam" id="PF05020">
    <property type="entry name" value="zf-NPL4"/>
    <property type="match status" value="1"/>
</dbReference>